<protein>
    <submittedName>
        <fullName evidence="1">Uncharacterized protein</fullName>
    </submittedName>
</protein>
<evidence type="ECO:0000313" key="2">
    <source>
        <dbReference type="Proteomes" id="UP001291623"/>
    </source>
</evidence>
<keyword evidence="2" id="KW-1185">Reference proteome</keyword>
<reference evidence="1" key="1">
    <citation type="submission" date="2023-12" db="EMBL/GenBank/DDBJ databases">
        <title>Genome assembly of Anisodus tanguticus.</title>
        <authorList>
            <person name="Wang Y.-J."/>
        </authorList>
    </citation>
    <scope>NUCLEOTIDE SEQUENCE</scope>
    <source>
        <strain evidence="1">KB-2021</strain>
        <tissue evidence="1">Leaf</tissue>
    </source>
</reference>
<name>A0AAE1SMT8_9SOLA</name>
<evidence type="ECO:0000313" key="1">
    <source>
        <dbReference type="EMBL" id="KAK4372318.1"/>
    </source>
</evidence>
<dbReference type="AlphaFoldDB" id="A0AAE1SMT8"/>
<organism evidence="1 2">
    <name type="scientific">Anisodus tanguticus</name>
    <dbReference type="NCBI Taxonomy" id="243964"/>
    <lineage>
        <taxon>Eukaryota</taxon>
        <taxon>Viridiplantae</taxon>
        <taxon>Streptophyta</taxon>
        <taxon>Embryophyta</taxon>
        <taxon>Tracheophyta</taxon>
        <taxon>Spermatophyta</taxon>
        <taxon>Magnoliopsida</taxon>
        <taxon>eudicotyledons</taxon>
        <taxon>Gunneridae</taxon>
        <taxon>Pentapetalae</taxon>
        <taxon>asterids</taxon>
        <taxon>lamiids</taxon>
        <taxon>Solanales</taxon>
        <taxon>Solanaceae</taxon>
        <taxon>Solanoideae</taxon>
        <taxon>Hyoscyameae</taxon>
        <taxon>Anisodus</taxon>
    </lineage>
</organism>
<comment type="caution">
    <text evidence="1">The sequence shown here is derived from an EMBL/GenBank/DDBJ whole genome shotgun (WGS) entry which is preliminary data.</text>
</comment>
<proteinExistence type="predicted"/>
<gene>
    <name evidence="1" type="ORF">RND71_007702</name>
</gene>
<sequence length="178" mass="20167">MFTRPLCKPAAKKFFVLLLKDLKHNLDIGARILHVHRDVTHHAYLKEQLNSNGERYIRKHPQLKVKVVDGSSLAVAVVINSIPKGTSQVVLRGRLSKVVYYIAFALCQRGIQVVTLDEEDWLNQLGLDGSVKRLGQLGESTRFSTALFRWRVVASLNSDGEILAATDSYHRDLRFDMQ</sequence>
<accession>A0AAE1SMT8</accession>
<dbReference type="EMBL" id="JAVYJV010000004">
    <property type="protein sequence ID" value="KAK4372318.1"/>
    <property type="molecule type" value="Genomic_DNA"/>
</dbReference>
<dbReference type="Proteomes" id="UP001291623">
    <property type="component" value="Unassembled WGS sequence"/>
</dbReference>